<dbReference type="Pfam" id="PF00135">
    <property type="entry name" value="COesterase"/>
    <property type="match status" value="1"/>
</dbReference>
<dbReference type="GO" id="GO:0016787">
    <property type="term" value="F:hydrolase activity"/>
    <property type="evidence" value="ECO:0007669"/>
    <property type="project" value="UniProtKB-KW"/>
</dbReference>
<evidence type="ECO:0000256" key="1">
    <source>
        <dbReference type="ARBA" id="ARBA00005964"/>
    </source>
</evidence>
<keyword evidence="3" id="KW-0732">Signal</keyword>
<dbReference type="Proteomes" id="UP000572817">
    <property type="component" value="Unassembled WGS sequence"/>
</dbReference>
<accession>A0A8H4NDB2</accession>
<evidence type="ECO:0000259" key="4">
    <source>
        <dbReference type="Pfam" id="PF00135"/>
    </source>
</evidence>
<feature type="domain" description="Carboxylesterase type B" evidence="4">
    <location>
        <begin position="62"/>
        <end position="204"/>
    </location>
</feature>
<dbReference type="EC" id="3.1.1.-" evidence="3"/>
<sequence>MIVVSILLPVVTCTILFPGSVTAQRYPDSLPIIGLGYELHRDVDLPWVNLGSRLLPFQRSTGGGYAVGSKTSGYDPRSLLSRSRTNSSEGAIFVALNYRLGAFGFLAGPSLQANGTANAGFYDQRMALEWVQENIHLFGGDKNQVTVMGESAGGGSIMHQITAYGGRVPAPFQQAIVQSPGWVPVLSIYEQEQRFQNFLHFANVSSLEEARNLPTDKVMDANDRQISAAPYGSYGFGLSGQLGQSIRVMVGHNLNEGLLFTAPVTDDAGYLDFIRSTFPSARDSIVAHIANEMYPPVFNGSMGYTDQVGRAALTVGEATVVCNTFAMDLAYNNETFAYLFDVFPGLHAQDVEYTFYNPDTTW</sequence>
<feature type="chain" id="PRO_5034890737" description="Carboxylic ester hydrolase" evidence="3">
    <location>
        <begin position="24"/>
        <end position="362"/>
    </location>
</feature>
<comment type="similarity">
    <text evidence="1 3">Belongs to the type-B carboxylesterase/lipase family.</text>
</comment>
<evidence type="ECO:0000256" key="2">
    <source>
        <dbReference type="ARBA" id="ARBA00022801"/>
    </source>
</evidence>
<dbReference type="InterPro" id="IPR029058">
    <property type="entry name" value="AB_hydrolase_fold"/>
</dbReference>
<dbReference type="PANTHER" id="PTHR11559">
    <property type="entry name" value="CARBOXYLESTERASE"/>
    <property type="match status" value="1"/>
</dbReference>
<feature type="signal peptide" evidence="3">
    <location>
        <begin position="1"/>
        <end position="23"/>
    </location>
</feature>
<name>A0A8H4NDB2_9PEZI</name>
<dbReference type="AlphaFoldDB" id="A0A8H4NDB2"/>
<keyword evidence="2 3" id="KW-0378">Hydrolase</keyword>
<comment type="caution">
    <text evidence="5">The sequence shown here is derived from an EMBL/GenBank/DDBJ whole genome shotgun (WGS) entry which is preliminary data.</text>
</comment>
<evidence type="ECO:0000256" key="3">
    <source>
        <dbReference type="RuleBase" id="RU361235"/>
    </source>
</evidence>
<proteinExistence type="inferred from homology"/>
<evidence type="ECO:0000313" key="6">
    <source>
        <dbReference type="Proteomes" id="UP000572817"/>
    </source>
</evidence>
<dbReference type="InterPro" id="IPR002018">
    <property type="entry name" value="CarbesteraseB"/>
</dbReference>
<protein>
    <recommendedName>
        <fullName evidence="3">Carboxylic ester hydrolase</fullName>
        <ecNumber evidence="3">3.1.1.-</ecNumber>
    </recommendedName>
</protein>
<gene>
    <name evidence="5" type="ORF">GTA08_BOTSDO13215</name>
</gene>
<reference evidence="5" key="1">
    <citation type="submission" date="2020-04" db="EMBL/GenBank/DDBJ databases">
        <title>Genome Assembly and Annotation of Botryosphaeria dothidea sdau 11-99, a Latent Pathogen of Apple Fruit Ring Rot in China.</title>
        <authorList>
            <person name="Yu C."/>
            <person name="Diao Y."/>
            <person name="Lu Q."/>
            <person name="Zhao J."/>
            <person name="Cui S."/>
            <person name="Peng C."/>
            <person name="He B."/>
            <person name="Liu H."/>
        </authorList>
    </citation>
    <scope>NUCLEOTIDE SEQUENCE [LARGE SCALE GENOMIC DNA]</scope>
    <source>
        <strain evidence="5">Sdau11-99</strain>
    </source>
</reference>
<dbReference type="InterPro" id="IPR019826">
    <property type="entry name" value="Carboxylesterase_B_AS"/>
</dbReference>
<dbReference type="OrthoDB" id="408631at2759"/>
<dbReference type="PROSITE" id="PS00122">
    <property type="entry name" value="CARBOXYLESTERASE_B_1"/>
    <property type="match status" value="1"/>
</dbReference>
<evidence type="ECO:0000313" key="5">
    <source>
        <dbReference type="EMBL" id="KAF4311037.1"/>
    </source>
</evidence>
<dbReference type="InterPro" id="IPR050309">
    <property type="entry name" value="Type-B_Carboxylest/Lipase"/>
</dbReference>
<organism evidence="5 6">
    <name type="scientific">Botryosphaeria dothidea</name>
    <dbReference type="NCBI Taxonomy" id="55169"/>
    <lineage>
        <taxon>Eukaryota</taxon>
        <taxon>Fungi</taxon>
        <taxon>Dikarya</taxon>
        <taxon>Ascomycota</taxon>
        <taxon>Pezizomycotina</taxon>
        <taxon>Dothideomycetes</taxon>
        <taxon>Dothideomycetes incertae sedis</taxon>
        <taxon>Botryosphaeriales</taxon>
        <taxon>Botryosphaeriaceae</taxon>
        <taxon>Botryosphaeria</taxon>
    </lineage>
</organism>
<dbReference type="Gene3D" id="3.40.50.1820">
    <property type="entry name" value="alpha/beta hydrolase"/>
    <property type="match status" value="1"/>
</dbReference>
<dbReference type="EMBL" id="WWBZ02000011">
    <property type="protein sequence ID" value="KAF4311037.1"/>
    <property type="molecule type" value="Genomic_DNA"/>
</dbReference>
<dbReference type="SUPFAM" id="SSF53474">
    <property type="entry name" value="alpha/beta-Hydrolases"/>
    <property type="match status" value="1"/>
</dbReference>
<keyword evidence="6" id="KW-1185">Reference proteome</keyword>